<evidence type="ECO:0000313" key="3">
    <source>
        <dbReference type="Proteomes" id="UP000229081"/>
    </source>
</evidence>
<name>A0A2K8MBQ6_9SPHN</name>
<feature type="transmembrane region" description="Helical" evidence="1">
    <location>
        <begin position="12"/>
        <end position="37"/>
    </location>
</feature>
<protein>
    <recommendedName>
        <fullName evidence="4">PH domain-containing protein</fullName>
    </recommendedName>
</protein>
<keyword evidence="1" id="KW-0812">Transmembrane</keyword>
<dbReference type="KEGG" id="sphc:CVN68_04295"/>
<dbReference type="Proteomes" id="UP000229081">
    <property type="component" value="Chromosome"/>
</dbReference>
<sequence>MSPSEHSYHRSLAPMMWVFFGLACTELAVVHFLVALWDWRVALVLSLISLSGIAWLVVVIASFRRLPVIIGDGEVLWHAGRLRSVRVPFDEIAAIRMQSDAGEVKGRDVLNLALIAYPNVMIELRHPLNGRRPIRRVAHRFDDPAAFQSALRAAIDTTDREVAAS</sequence>
<proteinExistence type="predicted"/>
<dbReference type="AlphaFoldDB" id="A0A2K8MBQ6"/>
<gene>
    <name evidence="2" type="ORF">CVN68_04295</name>
</gene>
<dbReference type="OrthoDB" id="7471947at2"/>
<evidence type="ECO:0000313" key="2">
    <source>
        <dbReference type="EMBL" id="ATY31293.1"/>
    </source>
</evidence>
<accession>A0A2K8MBQ6</accession>
<organism evidence="2 3">
    <name type="scientific">Sphingomonas psychrotolerans</name>
    <dbReference type="NCBI Taxonomy" id="1327635"/>
    <lineage>
        <taxon>Bacteria</taxon>
        <taxon>Pseudomonadati</taxon>
        <taxon>Pseudomonadota</taxon>
        <taxon>Alphaproteobacteria</taxon>
        <taxon>Sphingomonadales</taxon>
        <taxon>Sphingomonadaceae</taxon>
        <taxon>Sphingomonas</taxon>
    </lineage>
</organism>
<dbReference type="EMBL" id="CP024923">
    <property type="protein sequence ID" value="ATY31293.1"/>
    <property type="molecule type" value="Genomic_DNA"/>
</dbReference>
<reference evidence="2 3" key="1">
    <citation type="submission" date="2017-11" db="EMBL/GenBank/DDBJ databases">
        <title>Complete genome sequence of Sphingomonas sp. Strain Cra20, a psychrotolerant potential plant growth promoting rhizobacteria.</title>
        <authorList>
            <person name="Luo Y."/>
        </authorList>
    </citation>
    <scope>NUCLEOTIDE SEQUENCE [LARGE SCALE GENOMIC DNA]</scope>
    <source>
        <strain evidence="2 3">Cra20</strain>
    </source>
</reference>
<keyword evidence="3" id="KW-1185">Reference proteome</keyword>
<keyword evidence="1" id="KW-1133">Transmembrane helix</keyword>
<evidence type="ECO:0000256" key="1">
    <source>
        <dbReference type="SAM" id="Phobius"/>
    </source>
</evidence>
<evidence type="ECO:0008006" key="4">
    <source>
        <dbReference type="Google" id="ProtNLM"/>
    </source>
</evidence>
<keyword evidence="1" id="KW-0472">Membrane</keyword>
<feature type="transmembrane region" description="Helical" evidence="1">
    <location>
        <begin position="43"/>
        <end position="63"/>
    </location>
</feature>